<gene>
    <name evidence="1" type="ORF">ATANTOWER_003609</name>
</gene>
<dbReference type="EMBL" id="JAHUTI010030889">
    <property type="protein sequence ID" value="MED6242360.1"/>
    <property type="molecule type" value="Genomic_DNA"/>
</dbReference>
<organism evidence="1 2">
    <name type="scientific">Ataeniobius toweri</name>
    <dbReference type="NCBI Taxonomy" id="208326"/>
    <lineage>
        <taxon>Eukaryota</taxon>
        <taxon>Metazoa</taxon>
        <taxon>Chordata</taxon>
        <taxon>Craniata</taxon>
        <taxon>Vertebrata</taxon>
        <taxon>Euteleostomi</taxon>
        <taxon>Actinopterygii</taxon>
        <taxon>Neopterygii</taxon>
        <taxon>Teleostei</taxon>
        <taxon>Neoteleostei</taxon>
        <taxon>Acanthomorphata</taxon>
        <taxon>Ovalentaria</taxon>
        <taxon>Atherinomorphae</taxon>
        <taxon>Cyprinodontiformes</taxon>
        <taxon>Goodeidae</taxon>
        <taxon>Ataeniobius</taxon>
    </lineage>
</organism>
<comment type="caution">
    <text evidence="1">The sequence shown here is derived from an EMBL/GenBank/DDBJ whole genome shotgun (WGS) entry which is preliminary data.</text>
</comment>
<reference evidence="1 2" key="1">
    <citation type="submission" date="2021-07" db="EMBL/GenBank/DDBJ databases">
        <authorList>
            <person name="Palmer J.M."/>
        </authorList>
    </citation>
    <scope>NUCLEOTIDE SEQUENCE [LARGE SCALE GENOMIC DNA]</scope>
    <source>
        <strain evidence="1 2">AT_MEX2019</strain>
        <tissue evidence="1">Muscle</tissue>
    </source>
</reference>
<sequence>MRTWPAFTERLSKKKTFPSCTVGSLFSSLETIGVARRDRRVIVSVEAQRKVASNWSSAAFLSSSLSSRLQSFVTSRRVTIVTHKSNVVVAVSLRSPLRSDRGD</sequence>
<dbReference type="Proteomes" id="UP001345963">
    <property type="component" value="Unassembled WGS sequence"/>
</dbReference>
<protein>
    <submittedName>
        <fullName evidence="1">Uncharacterized protein</fullName>
    </submittedName>
</protein>
<evidence type="ECO:0000313" key="1">
    <source>
        <dbReference type="EMBL" id="MED6242360.1"/>
    </source>
</evidence>
<name>A0ABU7AWW1_9TELE</name>
<proteinExistence type="predicted"/>
<evidence type="ECO:0000313" key="2">
    <source>
        <dbReference type="Proteomes" id="UP001345963"/>
    </source>
</evidence>
<accession>A0ABU7AWW1</accession>
<keyword evidence="2" id="KW-1185">Reference proteome</keyword>